<evidence type="ECO:0000256" key="3">
    <source>
        <dbReference type="ARBA" id="ARBA00022737"/>
    </source>
</evidence>
<dbReference type="Gene3D" id="3.30.160.60">
    <property type="entry name" value="Classic Zinc Finger"/>
    <property type="match status" value="2"/>
</dbReference>
<keyword evidence="7" id="KW-0804">Transcription</keyword>
<evidence type="ECO:0000256" key="1">
    <source>
        <dbReference type="ARBA" id="ARBA00004123"/>
    </source>
</evidence>
<evidence type="ECO:0000256" key="10">
    <source>
        <dbReference type="SAM" id="MobiDB-lite"/>
    </source>
</evidence>
<dbReference type="GO" id="GO:0008270">
    <property type="term" value="F:zinc ion binding"/>
    <property type="evidence" value="ECO:0007669"/>
    <property type="project" value="UniProtKB-KW"/>
</dbReference>
<keyword evidence="5" id="KW-0862">Zinc</keyword>
<dbReference type="AlphaFoldDB" id="A0AAW0PW93"/>
<dbReference type="SUPFAM" id="SSF57667">
    <property type="entry name" value="beta-beta-alpha zinc fingers"/>
    <property type="match status" value="1"/>
</dbReference>
<keyword evidence="4 9" id="KW-0863">Zinc-finger</keyword>
<keyword evidence="3" id="KW-0677">Repeat</keyword>
<evidence type="ECO:0000259" key="11">
    <source>
        <dbReference type="PROSITE" id="PS50157"/>
    </source>
</evidence>
<feature type="domain" description="C2H2-type" evidence="11">
    <location>
        <begin position="35"/>
        <end position="62"/>
    </location>
</feature>
<dbReference type="InterPro" id="IPR013087">
    <property type="entry name" value="Znf_C2H2_type"/>
</dbReference>
<keyword evidence="2" id="KW-0479">Metal-binding</keyword>
<evidence type="ECO:0000256" key="7">
    <source>
        <dbReference type="ARBA" id="ARBA00023163"/>
    </source>
</evidence>
<evidence type="ECO:0000256" key="9">
    <source>
        <dbReference type="PROSITE-ProRule" id="PRU00042"/>
    </source>
</evidence>
<dbReference type="GO" id="GO:0000981">
    <property type="term" value="F:DNA-binding transcription factor activity, RNA polymerase II-specific"/>
    <property type="evidence" value="ECO:0007669"/>
    <property type="project" value="TreeGrafter"/>
</dbReference>
<evidence type="ECO:0000313" key="13">
    <source>
        <dbReference type="Proteomes" id="UP001460270"/>
    </source>
</evidence>
<dbReference type="EMBL" id="JBBPFD010000004">
    <property type="protein sequence ID" value="KAK7929073.1"/>
    <property type="molecule type" value="Genomic_DNA"/>
</dbReference>
<proteinExistence type="predicted"/>
<evidence type="ECO:0000256" key="2">
    <source>
        <dbReference type="ARBA" id="ARBA00022723"/>
    </source>
</evidence>
<dbReference type="SMART" id="SM00355">
    <property type="entry name" value="ZnF_C2H2"/>
    <property type="match status" value="2"/>
</dbReference>
<keyword evidence="6" id="KW-0805">Transcription regulation</keyword>
<comment type="subcellular location">
    <subcellularLocation>
        <location evidence="1">Nucleus</location>
    </subcellularLocation>
</comment>
<dbReference type="GO" id="GO:0000978">
    <property type="term" value="F:RNA polymerase II cis-regulatory region sequence-specific DNA binding"/>
    <property type="evidence" value="ECO:0007669"/>
    <property type="project" value="TreeGrafter"/>
</dbReference>
<organism evidence="12 13">
    <name type="scientific">Mugilogobius chulae</name>
    <name type="common">yellowstripe goby</name>
    <dbReference type="NCBI Taxonomy" id="88201"/>
    <lineage>
        <taxon>Eukaryota</taxon>
        <taxon>Metazoa</taxon>
        <taxon>Chordata</taxon>
        <taxon>Craniata</taxon>
        <taxon>Vertebrata</taxon>
        <taxon>Euteleostomi</taxon>
        <taxon>Actinopterygii</taxon>
        <taxon>Neopterygii</taxon>
        <taxon>Teleostei</taxon>
        <taxon>Neoteleostei</taxon>
        <taxon>Acanthomorphata</taxon>
        <taxon>Gobiaria</taxon>
        <taxon>Gobiiformes</taxon>
        <taxon>Gobioidei</taxon>
        <taxon>Gobiidae</taxon>
        <taxon>Gobionellinae</taxon>
        <taxon>Mugilogobius</taxon>
    </lineage>
</organism>
<dbReference type="GO" id="GO:0005634">
    <property type="term" value="C:nucleus"/>
    <property type="evidence" value="ECO:0007669"/>
    <property type="project" value="UniProtKB-SubCell"/>
</dbReference>
<evidence type="ECO:0000313" key="12">
    <source>
        <dbReference type="EMBL" id="KAK7929073.1"/>
    </source>
</evidence>
<feature type="compositionally biased region" description="Polar residues" evidence="10">
    <location>
        <begin position="76"/>
        <end position="90"/>
    </location>
</feature>
<dbReference type="PROSITE" id="PS50157">
    <property type="entry name" value="ZINC_FINGER_C2H2_2"/>
    <property type="match status" value="2"/>
</dbReference>
<sequence>MAVRPKFECPDCGRTYGRKTELKMHQRYHTGDKPHACSCCNKRFISRDKLNVHMRIHTGERHTPALTISHRHQSRSETIIRNTEESYSIA</sequence>
<name>A0AAW0PW93_9GOBI</name>
<dbReference type="Proteomes" id="UP001460270">
    <property type="component" value="Unassembled WGS sequence"/>
</dbReference>
<reference evidence="13" key="1">
    <citation type="submission" date="2024-04" db="EMBL/GenBank/DDBJ databases">
        <title>Salinicola lusitanus LLJ914,a marine bacterium isolated from the Okinawa Trough.</title>
        <authorList>
            <person name="Li J."/>
        </authorList>
    </citation>
    <scope>NUCLEOTIDE SEQUENCE [LARGE SCALE GENOMIC DNA]</scope>
</reference>
<comment type="caution">
    <text evidence="12">The sequence shown here is derived from an EMBL/GenBank/DDBJ whole genome shotgun (WGS) entry which is preliminary data.</text>
</comment>
<dbReference type="FunFam" id="3.30.160.60:FF:001963">
    <property type="entry name" value="Replication initiator 1"/>
    <property type="match status" value="1"/>
</dbReference>
<gene>
    <name evidence="12" type="ORF">WMY93_005468</name>
</gene>
<keyword evidence="8" id="KW-0539">Nucleus</keyword>
<feature type="domain" description="C2H2-type" evidence="11">
    <location>
        <begin position="7"/>
        <end position="34"/>
    </location>
</feature>
<dbReference type="FunFam" id="3.30.160.60:FF:000060">
    <property type="entry name" value="zinc finger protein 436"/>
    <property type="match status" value="1"/>
</dbReference>
<evidence type="ECO:0000256" key="5">
    <source>
        <dbReference type="ARBA" id="ARBA00022833"/>
    </source>
</evidence>
<dbReference type="PROSITE" id="PS00028">
    <property type="entry name" value="ZINC_FINGER_C2H2_1"/>
    <property type="match status" value="2"/>
</dbReference>
<dbReference type="Pfam" id="PF00096">
    <property type="entry name" value="zf-C2H2"/>
    <property type="match status" value="2"/>
</dbReference>
<feature type="region of interest" description="Disordered" evidence="10">
    <location>
        <begin position="69"/>
        <end position="90"/>
    </location>
</feature>
<evidence type="ECO:0000256" key="8">
    <source>
        <dbReference type="ARBA" id="ARBA00023242"/>
    </source>
</evidence>
<keyword evidence="13" id="KW-1185">Reference proteome</keyword>
<evidence type="ECO:0000256" key="6">
    <source>
        <dbReference type="ARBA" id="ARBA00023015"/>
    </source>
</evidence>
<dbReference type="InterPro" id="IPR036236">
    <property type="entry name" value="Znf_C2H2_sf"/>
</dbReference>
<protein>
    <recommendedName>
        <fullName evidence="11">C2H2-type domain-containing protein</fullName>
    </recommendedName>
</protein>
<dbReference type="PANTHER" id="PTHR23235">
    <property type="entry name" value="KRUEPPEL-LIKE TRANSCRIPTION FACTOR"/>
    <property type="match status" value="1"/>
</dbReference>
<accession>A0AAW0PW93</accession>
<dbReference type="PANTHER" id="PTHR23235:SF120">
    <property type="entry name" value="KRUPPEL-LIKE FACTOR 15"/>
    <property type="match status" value="1"/>
</dbReference>
<evidence type="ECO:0000256" key="4">
    <source>
        <dbReference type="ARBA" id="ARBA00022771"/>
    </source>
</evidence>